<reference evidence="4 5" key="1">
    <citation type="submission" date="2014-03" db="EMBL/GenBank/DDBJ databases">
        <title>The genome of Kluyveromyces dobzhanskii.</title>
        <authorList>
            <person name="Nystedt B."/>
            <person name="Astrom S."/>
        </authorList>
    </citation>
    <scope>NUCLEOTIDE SEQUENCE [LARGE SCALE GENOMIC DNA]</scope>
    <source>
        <strain evidence="4 5">CBS 2104</strain>
    </source>
</reference>
<dbReference type="GO" id="GO:0052689">
    <property type="term" value="F:carboxylic ester hydrolase activity"/>
    <property type="evidence" value="ECO:0007669"/>
    <property type="project" value="TreeGrafter"/>
</dbReference>
<dbReference type="GO" id="GO:0005739">
    <property type="term" value="C:mitochondrion"/>
    <property type="evidence" value="ECO:0007669"/>
    <property type="project" value="TreeGrafter"/>
</dbReference>
<keyword evidence="2" id="KW-0378">Hydrolase</keyword>
<sequence>MLYRRLHTLARKEVVDLAYSHTCAQSGANSVGPALITLHGLFGSKSHFKPLARSLASHLKADVYSVDLRNHGDSPMAKPYDYLTLSKDVIHFVKTQIGLERPIQMIGFSIGGKVALISALSNECNIRGCISIDIPPYRTPVFDSILVENYKTIVRILNGNDGLVIKKGETDWKKKCSKASKPTSAM</sequence>
<comment type="similarity">
    <text evidence="1">Belongs to the AB hydrolase superfamily.</text>
</comment>
<dbReference type="Gene3D" id="3.40.50.1820">
    <property type="entry name" value="alpha/beta hydrolase"/>
    <property type="match status" value="1"/>
</dbReference>
<dbReference type="OrthoDB" id="8119704at2759"/>
<dbReference type="AlphaFoldDB" id="A0A0A8L580"/>
<accession>A0A0A8L580</accession>
<evidence type="ECO:0000313" key="5">
    <source>
        <dbReference type="Proteomes" id="UP000031516"/>
    </source>
</evidence>
<evidence type="ECO:0000256" key="2">
    <source>
        <dbReference type="ARBA" id="ARBA00022801"/>
    </source>
</evidence>
<dbReference type="InterPro" id="IPR000073">
    <property type="entry name" value="AB_hydrolase_1"/>
</dbReference>
<evidence type="ECO:0000256" key="1">
    <source>
        <dbReference type="ARBA" id="ARBA00008645"/>
    </source>
</evidence>
<dbReference type="EMBL" id="CCBQ010000022">
    <property type="protein sequence ID" value="CDO93352.1"/>
    <property type="molecule type" value="Genomic_DNA"/>
</dbReference>
<dbReference type="PANTHER" id="PTHR46118">
    <property type="entry name" value="PROTEIN ABHD11"/>
    <property type="match status" value="1"/>
</dbReference>
<name>A0A0A8L580_9SACH</name>
<protein>
    <submittedName>
        <fullName evidence="4">WGS project CCBQ000000000 data, contig 00009</fullName>
    </submittedName>
</protein>
<gene>
    <name evidence="4" type="ORF">KLDO_g1650</name>
</gene>
<evidence type="ECO:0000313" key="4">
    <source>
        <dbReference type="EMBL" id="CDO93352.1"/>
    </source>
</evidence>
<dbReference type="InterPro" id="IPR029058">
    <property type="entry name" value="AB_hydrolase_fold"/>
</dbReference>
<proteinExistence type="inferred from homology"/>
<dbReference type="SUPFAM" id="SSF53474">
    <property type="entry name" value="alpha/beta-Hydrolases"/>
    <property type="match status" value="1"/>
</dbReference>
<dbReference type="Proteomes" id="UP000031516">
    <property type="component" value="Unassembled WGS sequence"/>
</dbReference>
<keyword evidence="5" id="KW-1185">Reference proteome</keyword>
<dbReference type="Pfam" id="PF00561">
    <property type="entry name" value="Abhydrolase_1"/>
    <property type="match status" value="1"/>
</dbReference>
<evidence type="ECO:0000259" key="3">
    <source>
        <dbReference type="Pfam" id="PF00561"/>
    </source>
</evidence>
<feature type="domain" description="AB hydrolase-1" evidence="3">
    <location>
        <begin position="33"/>
        <end position="150"/>
    </location>
</feature>
<comment type="caution">
    <text evidence="4">The sequence shown here is derived from an EMBL/GenBank/DDBJ whole genome shotgun (WGS) entry which is preliminary data.</text>
</comment>
<organism evidence="4 5">
    <name type="scientific">Kluyveromyces dobzhanskii CBS 2104</name>
    <dbReference type="NCBI Taxonomy" id="1427455"/>
    <lineage>
        <taxon>Eukaryota</taxon>
        <taxon>Fungi</taxon>
        <taxon>Dikarya</taxon>
        <taxon>Ascomycota</taxon>
        <taxon>Saccharomycotina</taxon>
        <taxon>Saccharomycetes</taxon>
        <taxon>Saccharomycetales</taxon>
        <taxon>Saccharomycetaceae</taxon>
        <taxon>Kluyveromyces</taxon>
    </lineage>
</organism>
<dbReference type="PANTHER" id="PTHR46118:SF4">
    <property type="entry name" value="PROTEIN ABHD11"/>
    <property type="match status" value="1"/>
</dbReference>